<sequence length="1023" mass="111661">MSLHEYEILEKMASGTFGIVFKVRRVTDHKLFVMKRIPLLDLSEDQRRDSVQEIAVMRDLHHPCVVEQKDAFLYNEHDLCFIMEYYDGGDMDTRVAAQRELDIYFSFEQVMLWFVQLVLGAQYLHAHHVIHRDIKSHNVFVRKQDSSVSLGDFGISESFNAEIASRTWAAATMNERKDVASTAGSGARDGGADAGGTPGNENAFANLQPASSSFAQYMEEAQRSTPQLSPYRLPESQQSAPLQQTMLKQRRSSSNADASSPFLGFPQSPWAGGRMEAAMKGTPLYMAPEVIQGGAASPKSDVWSLGCVLYELLTLRHPFESRDLATLVMRVSRGQREPLPVHYPRAIQEVINHMLHLDAAQRPTCEEVLTVPCVRAYVELWRALRAPLDVPTSLGETALAKQLTAWQANVKAAVLKNSTDPRYVSVHHSEIERQLMPPACTPSEEREATEKRTVEAARAALLNAGPSTSISSALSFSGAAAAGGSGVAEGTFFYGASGRHMAAELNGTGGGTGAAGCTADVSSFPYTATTSSGFAVSARGAAAGVAPTESMRPYMVYDSSPLSGPGLSQPRDSPMNAMPGGETPVRHTPGADKRGQQRKKQRQHNRRSTGQDDTSALSTPSPSPFHFPSLSSPTTPPRRGRRREKSRSNVESLDSDNGRRPGMRSPEPSAARAAFSNGPLPSKSPPPPLRGAILPSKAASRTADSAQLPSPPLDEEALFFKAHRNIIDMRYASMEDIADAVVQLRQRVQQLMRHHRVLLDVEQLLARHGSAPLQSMPNVLNVLATAAAASTDGEGAADQWRDAKGGRTGDSTGGSMPRSSSARLLSPEGAYAHMVQHISEERGGRQRQETMHEAWTNPQEAAGAHRGRGENAAPPVGRPSPTRIRQLREMVALAESEAVSSRLPRPQVERRLSASCAIPFADPTVPLRLPASTAAYGGEASQRQRWSVYIQRRNSLSDSLIRVFEPTSLRAVYAYYYSHPVLQRDTQLVRRLVPDRQLWAALPLVEELVVLDHRLEPLLEKAG</sequence>
<dbReference type="AlphaFoldDB" id="A0A0N0P7K7"/>
<evidence type="ECO:0000256" key="1">
    <source>
        <dbReference type="ARBA" id="ARBA00022679"/>
    </source>
</evidence>
<reference evidence="7 8" key="1">
    <citation type="journal article" date="2015" name="PLoS Pathog.">
        <title>Leptomonas seymouri: Adaptations to the Dixenous Life Cycle Analyzed by Genome Sequencing, Transcriptome Profiling and Co-infection with Leishmania donovani.</title>
        <authorList>
            <person name="Kraeva N."/>
            <person name="Butenko A."/>
            <person name="Hlavacova J."/>
            <person name="Kostygov A."/>
            <person name="Myskova J."/>
            <person name="Grybchuk D."/>
            <person name="Lestinova T."/>
            <person name="Votypka J."/>
            <person name="Volf P."/>
            <person name="Opperdoes F."/>
            <person name="Flegontov P."/>
            <person name="Lukes J."/>
            <person name="Yurchenko V."/>
        </authorList>
    </citation>
    <scope>NUCLEOTIDE SEQUENCE [LARGE SCALE GENOMIC DNA]</scope>
    <source>
        <strain evidence="7 8">ATCC 30220</strain>
    </source>
</reference>
<feature type="region of interest" description="Disordered" evidence="5">
    <location>
        <begin position="860"/>
        <end position="881"/>
    </location>
</feature>
<keyword evidence="3" id="KW-0418">Kinase</keyword>
<accession>A0A0N0P7K7</accession>
<dbReference type="InterPro" id="IPR008271">
    <property type="entry name" value="Ser/Thr_kinase_AS"/>
</dbReference>
<feature type="compositionally biased region" description="Basic residues" evidence="5">
    <location>
        <begin position="596"/>
        <end position="607"/>
    </location>
</feature>
<evidence type="ECO:0000256" key="3">
    <source>
        <dbReference type="ARBA" id="ARBA00022777"/>
    </source>
</evidence>
<evidence type="ECO:0000313" key="7">
    <source>
        <dbReference type="EMBL" id="KPI88467.1"/>
    </source>
</evidence>
<dbReference type="GO" id="GO:0005524">
    <property type="term" value="F:ATP binding"/>
    <property type="evidence" value="ECO:0007669"/>
    <property type="project" value="UniProtKB-KW"/>
</dbReference>
<feature type="compositionally biased region" description="Low complexity" evidence="5">
    <location>
        <begin position="559"/>
        <end position="568"/>
    </location>
</feature>
<dbReference type="Proteomes" id="UP000038009">
    <property type="component" value="Unassembled WGS sequence"/>
</dbReference>
<name>A0A0N0P7K7_LEPSE</name>
<evidence type="ECO:0000256" key="4">
    <source>
        <dbReference type="ARBA" id="ARBA00022840"/>
    </source>
</evidence>
<evidence type="ECO:0000313" key="8">
    <source>
        <dbReference type="Proteomes" id="UP000038009"/>
    </source>
</evidence>
<dbReference type="EMBL" id="LJSK01000049">
    <property type="protein sequence ID" value="KPI88467.1"/>
    <property type="molecule type" value="Genomic_DNA"/>
</dbReference>
<dbReference type="PROSITE" id="PS50011">
    <property type="entry name" value="PROTEIN_KINASE_DOM"/>
    <property type="match status" value="1"/>
</dbReference>
<dbReference type="FunFam" id="1.10.510.10:FF:001566">
    <property type="entry name" value="Protein_kinase_-_putative"/>
    <property type="match status" value="1"/>
</dbReference>
<dbReference type="Gene3D" id="1.10.510.10">
    <property type="entry name" value="Transferase(Phosphotransferase) domain 1"/>
    <property type="match status" value="2"/>
</dbReference>
<keyword evidence="1" id="KW-0808">Transferase</keyword>
<keyword evidence="2" id="KW-0547">Nucleotide-binding</keyword>
<feature type="domain" description="Protein kinase" evidence="6">
    <location>
        <begin position="6"/>
        <end position="378"/>
    </location>
</feature>
<evidence type="ECO:0000256" key="5">
    <source>
        <dbReference type="SAM" id="MobiDB-lite"/>
    </source>
</evidence>
<organism evidence="7 8">
    <name type="scientific">Leptomonas seymouri</name>
    <dbReference type="NCBI Taxonomy" id="5684"/>
    <lineage>
        <taxon>Eukaryota</taxon>
        <taxon>Discoba</taxon>
        <taxon>Euglenozoa</taxon>
        <taxon>Kinetoplastea</taxon>
        <taxon>Metakinetoplastina</taxon>
        <taxon>Trypanosomatida</taxon>
        <taxon>Trypanosomatidae</taxon>
        <taxon>Leishmaniinae</taxon>
        <taxon>Leptomonas</taxon>
    </lineage>
</organism>
<proteinExistence type="predicted"/>
<feature type="region of interest" description="Disordered" evidence="5">
    <location>
        <begin position="218"/>
        <end position="265"/>
    </location>
</feature>
<evidence type="ECO:0000259" key="6">
    <source>
        <dbReference type="PROSITE" id="PS50011"/>
    </source>
</evidence>
<dbReference type="OMA" id="YDGGDMD"/>
<feature type="region of interest" description="Disordered" evidence="5">
    <location>
        <begin position="179"/>
        <end position="204"/>
    </location>
</feature>
<dbReference type="Gene3D" id="3.30.200.20">
    <property type="entry name" value="Phosphorylase Kinase, domain 1"/>
    <property type="match status" value="1"/>
</dbReference>
<dbReference type="SMART" id="SM00220">
    <property type="entry name" value="S_TKc"/>
    <property type="match status" value="1"/>
</dbReference>
<keyword evidence="8" id="KW-1185">Reference proteome</keyword>
<dbReference type="PROSITE" id="PS00108">
    <property type="entry name" value="PROTEIN_KINASE_ST"/>
    <property type="match status" value="1"/>
</dbReference>
<dbReference type="SUPFAM" id="SSF56112">
    <property type="entry name" value="Protein kinase-like (PK-like)"/>
    <property type="match status" value="1"/>
</dbReference>
<gene>
    <name evidence="7" type="ORF">ABL78_2429</name>
</gene>
<feature type="compositionally biased region" description="Gly residues" evidence="5">
    <location>
        <begin position="187"/>
        <end position="198"/>
    </location>
</feature>
<dbReference type="VEuPathDB" id="TriTrypDB:Lsey_0049_0140"/>
<dbReference type="InterPro" id="IPR000719">
    <property type="entry name" value="Prot_kinase_dom"/>
</dbReference>
<protein>
    <recommendedName>
        <fullName evidence="6">Protein kinase domain-containing protein</fullName>
    </recommendedName>
</protein>
<dbReference type="InterPro" id="IPR011009">
    <property type="entry name" value="Kinase-like_dom_sf"/>
</dbReference>
<dbReference type="OrthoDB" id="248923at2759"/>
<dbReference type="GO" id="GO:0004674">
    <property type="term" value="F:protein serine/threonine kinase activity"/>
    <property type="evidence" value="ECO:0007669"/>
    <property type="project" value="TreeGrafter"/>
</dbReference>
<feature type="region of interest" description="Disordered" evidence="5">
    <location>
        <begin position="790"/>
        <end position="822"/>
    </location>
</feature>
<feature type="region of interest" description="Disordered" evidence="5">
    <location>
        <begin position="556"/>
        <end position="710"/>
    </location>
</feature>
<dbReference type="Pfam" id="PF00069">
    <property type="entry name" value="Pkinase"/>
    <property type="match status" value="2"/>
</dbReference>
<feature type="compositionally biased region" description="Polar residues" evidence="5">
    <location>
        <begin position="235"/>
        <end position="258"/>
    </location>
</feature>
<feature type="compositionally biased region" description="Low complexity" evidence="5">
    <location>
        <begin position="618"/>
        <end position="633"/>
    </location>
</feature>
<dbReference type="PANTHER" id="PTHR43671:SF102">
    <property type="entry name" value="KINASE, PUTATIVE-RELATED"/>
    <property type="match status" value="1"/>
</dbReference>
<dbReference type="PANTHER" id="PTHR43671">
    <property type="entry name" value="SERINE/THREONINE-PROTEIN KINASE NEK"/>
    <property type="match status" value="1"/>
</dbReference>
<comment type="caution">
    <text evidence="7">The sequence shown here is derived from an EMBL/GenBank/DDBJ whole genome shotgun (WGS) entry which is preliminary data.</text>
</comment>
<evidence type="ECO:0000256" key="2">
    <source>
        <dbReference type="ARBA" id="ARBA00022741"/>
    </source>
</evidence>
<keyword evidence="4" id="KW-0067">ATP-binding</keyword>
<feature type="compositionally biased region" description="Polar residues" evidence="5">
    <location>
        <begin position="813"/>
        <end position="822"/>
    </location>
</feature>
<dbReference type="InterPro" id="IPR050660">
    <property type="entry name" value="NEK_Ser/Thr_kinase"/>
</dbReference>